<dbReference type="KEGG" id="aoe:Clos_2421"/>
<dbReference type="Pfam" id="PF12822">
    <property type="entry name" value="ECF_trnsprt"/>
    <property type="match status" value="1"/>
</dbReference>
<keyword evidence="1" id="KW-0472">Membrane</keyword>
<keyword evidence="1" id="KW-1133">Transmembrane helix</keyword>
<dbReference type="GO" id="GO:0022857">
    <property type="term" value="F:transmembrane transporter activity"/>
    <property type="evidence" value="ECO:0007669"/>
    <property type="project" value="InterPro"/>
</dbReference>
<dbReference type="eggNOG" id="COG3275">
    <property type="taxonomic scope" value="Bacteria"/>
</dbReference>
<dbReference type="Gene3D" id="1.10.1760.20">
    <property type="match status" value="1"/>
</dbReference>
<proteinExistence type="predicted"/>
<evidence type="ECO:0000313" key="3">
    <source>
        <dbReference type="Proteomes" id="UP000000269"/>
    </source>
</evidence>
<dbReference type="InterPro" id="IPR024529">
    <property type="entry name" value="ECF_trnsprt_substrate-spec"/>
</dbReference>
<feature type="transmembrane region" description="Helical" evidence="1">
    <location>
        <begin position="21"/>
        <end position="43"/>
    </location>
</feature>
<sequence length="186" mass="19910">MDQNKVSIKKSIPKNSISTRVLVLASIFVAMNIILSRLGAIMLFNGSVRFSFGNIPLIVSGLVLGPVVGAMTGGIADLLGFFINSHGGAFHPGFTISSILTGIIPGVIALLFPVSKRYSLLSVISSNIFILIIVSLLLNTYWLSQLQGAAYLVLLPTRAITSIIITVLNILITYPLVKSLEKTNLI</sequence>
<dbReference type="GO" id="GO:0016301">
    <property type="term" value="F:kinase activity"/>
    <property type="evidence" value="ECO:0007669"/>
    <property type="project" value="UniProtKB-KW"/>
</dbReference>
<dbReference type="AlphaFoldDB" id="A8MJH1"/>
<dbReference type="STRING" id="350688.Clos_2421"/>
<dbReference type="EMBL" id="CP000853">
    <property type="protein sequence ID" value="ABW19953.1"/>
    <property type="molecule type" value="Genomic_DNA"/>
</dbReference>
<dbReference type="NCBIfam" id="TIGR04518">
    <property type="entry name" value="ECF_S_folT_fam"/>
    <property type="match status" value="1"/>
</dbReference>
<dbReference type="Proteomes" id="UP000000269">
    <property type="component" value="Chromosome"/>
</dbReference>
<keyword evidence="1" id="KW-0812">Transmembrane</keyword>
<dbReference type="HOGENOM" id="CLU_098232_4_1_9"/>
<keyword evidence="2" id="KW-0808">Transferase</keyword>
<gene>
    <name evidence="2" type="ordered locus">Clos_2421</name>
</gene>
<evidence type="ECO:0000256" key="1">
    <source>
        <dbReference type="SAM" id="Phobius"/>
    </source>
</evidence>
<protein>
    <submittedName>
        <fullName evidence="2">Signal transduction histidine kinase, LytS</fullName>
    </submittedName>
</protein>
<feature type="transmembrane region" description="Helical" evidence="1">
    <location>
        <begin position="94"/>
        <end position="112"/>
    </location>
</feature>
<evidence type="ECO:0000313" key="2">
    <source>
        <dbReference type="EMBL" id="ABW19953.1"/>
    </source>
</evidence>
<feature type="transmembrane region" description="Helical" evidence="1">
    <location>
        <begin position="118"/>
        <end position="138"/>
    </location>
</feature>
<feature type="transmembrane region" description="Helical" evidence="1">
    <location>
        <begin position="55"/>
        <end position="82"/>
    </location>
</feature>
<keyword evidence="2" id="KW-0418">Kinase</keyword>
<organism evidence="2 3">
    <name type="scientific">Alkaliphilus oremlandii (strain OhILAs)</name>
    <name type="common">Clostridium oremlandii (strain OhILAs)</name>
    <dbReference type="NCBI Taxonomy" id="350688"/>
    <lineage>
        <taxon>Bacteria</taxon>
        <taxon>Bacillati</taxon>
        <taxon>Bacillota</taxon>
        <taxon>Clostridia</taxon>
        <taxon>Peptostreptococcales</taxon>
        <taxon>Natronincolaceae</taxon>
        <taxon>Alkaliphilus</taxon>
    </lineage>
</organism>
<reference evidence="3" key="1">
    <citation type="submission" date="2007-10" db="EMBL/GenBank/DDBJ databases">
        <title>Complete genome of Alkaliphilus oremlandii OhILAs.</title>
        <authorList>
            <person name="Copeland A."/>
            <person name="Lucas S."/>
            <person name="Lapidus A."/>
            <person name="Barry K."/>
            <person name="Detter J.C."/>
            <person name="Glavina del Rio T."/>
            <person name="Hammon N."/>
            <person name="Israni S."/>
            <person name="Dalin E."/>
            <person name="Tice H."/>
            <person name="Pitluck S."/>
            <person name="Chain P."/>
            <person name="Malfatti S."/>
            <person name="Shin M."/>
            <person name="Vergez L."/>
            <person name="Schmutz J."/>
            <person name="Larimer F."/>
            <person name="Land M."/>
            <person name="Hauser L."/>
            <person name="Kyrpides N."/>
            <person name="Mikhailova N."/>
            <person name="Stolz J.F."/>
            <person name="Dawson A."/>
            <person name="Fisher E."/>
            <person name="Crable B."/>
            <person name="Perera E."/>
            <person name="Lisak J."/>
            <person name="Ranganathan M."/>
            <person name="Basu P."/>
            <person name="Richardson P."/>
        </authorList>
    </citation>
    <scope>NUCLEOTIDE SEQUENCE [LARGE SCALE GENOMIC DNA]</scope>
    <source>
        <strain evidence="3">OhILAs</strain>
    </source>
</reference>
<keyword evidence="3" id="KW-1185">Reference proteome</keyword>
<dbReference type="RefSeq" id="WP_012160260.1">
    <property type="nucleotide sequence ID" value="NC_009922.1"/>
</dbReference>
<feature type="transmembrane region" description="Helical" evidence="1">
    <location>
        <begin position="150"/>
        <end position="172"/>
    </location>
</feature>
<dbReference type="InterPro" id="IPR030949">
    <property type="entry name" value="ECF_S_folate_fam"/>
</dbReference>
<accession>A8MJH1</accession>
<name>A8MJH1_ALKOO</name>
<dbReference type="OrthoDB" id="4624at2"/>